<comment type="caution">
    <text evidence="1">The sequence shown here is derived from an EMBL/GenBank/DDBJ whole genome shotgun (WGS) entry which is preliminary data.</text>
</comment>
<evidence type="ECO:0000313" key="2">
    <source>
        <dbReference type="Proteomes" id="UP000287188"/>
    </source>
</evidence>
<proteinExistence type="predicted"/>
<protein>
    <submittedName>
        <fullName evidence="1">Uncharacterized protein</fullName>
    </submittedName>
</protein>
<name>A0A402AWU6_9CHLR</name>
<dbReference type="EMBL" id="BIFS01000002">
    <property type="protein sequence ID" value="GCE23612.1"/>
    <property type="molecule type" value="Genomic_DNA"/>
</dbReference>
<accession>A0A402AWU6</accession>
<evidence type="ECO:0000313" key="1">
    <source>
        <dbReference type="EMBL" id="GCE23612.1"/>
    </source>
</evidence>
<organism evidence="1 2">
    <name type="scientific">Dictyobacter kobayashii</name>
    <dbReference type="NCBI Taxonomy" id="2014872"/>
    <lineage>
        <taxon>Bacteria</taxon>
        <taxon>Bacillati</taxon>
        <taxon>Chloroflexota</taxon>
        <taxon>Ktedonobacteria</taxon>
        <taxon>Ktedonobacterales</taxon>
        <taxon>Dictyobacteraceae</taxon>
        <taxon>Dictyobacter</taxon>
    </lineage>
</organism>
<sequence>MQKFNVFQKNNLLVGTHLAIEIPSSSPELRAFVIIGSYIEASRGARRPSKFLNADHQDLRFWLRKYEITKKLLASNDLDIHESQLENFVYMNGFQNIETLEEKSCEYVDDFSSINVAWKLNISLFD</sequence>
<dbReference type="AlphaFoldDB" id="A0A402AWU6"/>
<keyword evidence="2" id="KW-1185">Reference proteome</keyword>
<dbReference type="Proteomes" id="UP000287188">
    <property type="component" value="Unassembled WGS sequence"/>
</dbReference>
<reference evidence="2" key="1">
    <citation type="submission" date="2018-12" db="EMBL/GenBank/DDBJ databases">
        <title>Tengunoibacter tsumagoiensis gen. nov., sp. nov., Dictyobacter kobayashii sp. nov., D. alpinus sp. nov., and D. joshuensis sp. nov. and description of Dictyobacteraceae fam. nov. within the order Ktedonobacterales isolated from Tengu-no-mugimeshi.</title>
        <authorList>
            <person name="Wang C.M."/>
            <person name="Zheng Y."/>
            <person name="Sakai Y."/>
            <person name="Toyoda A."/>
            <person name="Minakuchi Y."/>
            <person name="Abe K."/>
            <person name="Yokota A."/>
            <person name="Yabe S."/>
        </authorList>
    </citation>
    <scope>NUCLEOTIDE SEQUENCE [LARGE SCALE GENOMIC DNA]</scope>
    <source>
        <strain evidence="2">Uno11</strain>
    </source>
</reference>
<dbReference type="RefSeq" id="WP_126557009.1">
    <property type="nucleotide sequence ID" value="NZ_BIFS01000002.1"/>
</dbReference>
<gene>
    <name evidence="1" type="ORF">KDK_74120</name>
</gene>
<dbReference type="OrthoDB" id="2628788at2"/>